<reference evidence="4 5" key="1">
    <citation type="submission" date="2022-03" db="EMBL/GenBank/DDBJ databases">
        <authorList>
            <person name="Macdonald S."/>
            <person name="Ahmed S."/>
            <person name="Newling K."/>
        </authorList>
    </citation>
    <scope>NUCLEOTIDE SEQUENCE [LARGE SCALE GENOMIC DNA]</scope>
</reference>
<sequence length="278" mass="32038">MASPTSSHGPSMEVTMDVSKTLNPTAPLFFPKNHFLHHYYFFPPQLHFISNTNLPPPSSIFVYYPLWYNNPNPTRSEFIEELPPQNPSQELSRPPTSRKRGLDWSRSSGHRKKVMWRRRVQYQAESSGGSITTVMLRNIPNKYTREMLIEFLDEHCEAENNKEENEEVVAYDFLYLPIDFQSKMNKGYAFVNFTKTEAVSKFKAACNNKAWYHFGSKKILKIAFARIQGKDMLVKHFEQMAYPAEVYSAVCFIPARSGPRNTGLTIMVGKCAEAMIEV</sequence>
<dbReference type="PROSITE" id="PS50102">
    <property type="entry name" value="RRM"/>
    <property type="match status" value="1"/>
</dbReference>
<name>A0ABC8L3E8_ERUVS</name>
<dbReference type="InterPro" id="IPR007201">
    <property type="entry name" value="Mei2-like_Rrm_C"/>
</dbReference>
<dbReference type="InterPro" id="IPR012677">
    <property type="entry name" value="Nucleotide-bd_a/b_plait_sf"/>
</dbReference>
<gene>
    <name evidence="4" type="ORF">ERUC_LOCUS29945</name>
</gene>
<protein>
    <recommendedName>
        <fullName evidence="3">RRM domain-containing protein</fullName>
    </recommendedName>
</protein>
<proteinExistence type="predicted"/>
<dbReference type="EMBL" id="CAKOAT010381821">
    <property type="protein sequence ID" value="CAH8364189.1"/>
    <property type="molecule type" value="Genomic_DNA"/>
</dbReference>
<feature type="region of interest" description="Disordered" evidence="2">
    <location>
        <begin position="77"/>
        <end position="109"/>
    </location>
</feature>
<dbReference type="Gene3D" id="3.30.70.330">
    <property type="match status" value="1"/>
</dbReference>
<dbReference type="GO" id="GO:0003723">
    <property type="term" value="F:RNA binding"/>
    <property type="evidence" value="ECO:0007669"/>
    <property type="project" value="UniProtKB-UniRule"/>
</dbReference>
<dbReference type="SUPFAM" id="SSF54928">
    <property type="entry name" value="RNA-binding domain, RBD"/>
    <property type="match status" value="1"/>
</dbReference>
<feature type="domain" description="RRM" evidence="3">
    <location>
        <begin position="132"/>
        <end position="227"/>
    </location>
</feature>
<keyword evidence="1" id="KW-0694">RNA-binding</keyword>
<dbReference type="CDD" id="cd12277">
    <property type="entry name" value="RRM3_MEI2_EAR1_like"/>
    <property type="match status" value="1"/>
</dbReference>
<organism evidence="4 5">
    <name type="scientific">Eruca vesicaria subsp. sativa</name>
    <name type="common">Garden rocket</name>
    <name type="synonym">Eruca sativa</name>
    <dbReference type="NCBI Taxonomy" id="29727"/>
    <lineage>
        <taxon>Eukaryota</taxon>
        <taxon>Viridiplantae</taxon>
        <taxon>Streptophyta</taxon>
        <taxon>Embryophyta</taxon>
        <taxon>Tracheophyta</taxon>
        <taxon>Spermatophyta</taxon>
        <taxon>Magnoliopsida</taxon>
        <taxon>eudicotyledons</taxon>
        <taxon>Gunneridae</taxon>
        <taxon>Pentapetalae</taxon>
        <taxon>rosids</taxon>
        <taxon>malvids</taxon>
        <taxon>Brassicales</taxon>
        <taxon>Brassicaceae</taxon>
        <taxon>Brassiceae</taxon>
        <taxon>Eruca</taxon>
    </lineage>
</organism>
<dbReference type="InterPro" id="IPR035979">
    <property type="entry name" value="RBD_domain_sf"/>
</dbReference>
<comment type="caution">
    <text evidence="4">The sequence shown here is derived from an EMBL/GenBank/DDBJ whole genome shotgun (WGS) entry which is preliminary data.</text>
</comment>
<evidence type="ECO:0000256" key="1">
    <source>
        <dbReference type="PROSITE-ProRule" id="PRU00176"/>
    </source>
</evidence>
<evidence type="ECO:0000313" key="5">
    <source>
        <dbReference type="Proteomes" id="UP001642260"/>
    </source>
</evidence>
<evidence type="ECO:0000256" key="2">
    <source>
        <dbReference type="SAM" id="MobiDB-lite"/>
    </source>
</evidence>
<dbReference type="AlphaFoldDB" id="A0ABC8L3E8"/>
<evidence type="ECO:0000259" key="3">
    <source>
        <dbReference type="PROSITE" id="PS50102"/>
    </source>
</evidence>
<dbReference type="Proteomes" id="UP001642260">
    <property type="component" value="Unassembled WGS sequence"/>
</dbReference>
<accession>A0ABC8L3E8</accession>
<keyword evidence="5" id="KW-1185">Reference proteome</keyword>
<dbReference type="Pfam" id="PF04059">
    <property type="entry name" value="RRM_2"/>
    <property type="match status" value="1"/>
</dbReference>
<dbReference type="InterPro" id="IPR000504">
    <property type="entry name" value="RRM_dom"/>
</dbReference>
<evidence type="ECO:0000313" key="4">
    <source>
        <dbReference type="EMBL" id="CAH8364189.1"/>
    </source>
</evidence>